<keyword evidence="3" id="KW-0479">Metal-binding</keyword>
<dbReference type="InterPro" id="IPR001279">
    <property type="entry name" value="Metallo-B-lactamas"/>
</dbReference>
<evidence type="ECO:0000256" key="1">
    <source>
        <dbReference type="ARBA" id="ARBA00001947"/>
    </source>
</evidence>
<dbReference type="PANTHER" id="PTHR42978">
    <property type="entry name" value="QUORUM-QUENCHING LACTONASE YTNP-RELATED-RELATED"/>
    <property type="match status" value="1"/>
</dbReference>
<dbReference type="Gene3D" id="3.60.15.10">
    <property type="entry name" value="Ribonuclease Z/Hydroxyacylglutathione hydrolase-like"/>
    <property type="match status" value="1"/>
</dbReference>
<dbReference type="GO" id="GO:0046872">
    <property type="term" value="F:metal ion binding"/>
    <property type="evidence" value="ECO:0007669"/>
    <property type="project" value="UniProtKB-KW"/>
</dbReference>
<evidence type="ECO:0000313" key="7">
    <source>
        <dbReference type="EMBL" id="KAF4633111.1"/>
    </source>
</evidence>
<comment type="similarity">
    <text evidence="2">Belongs to the metallo-beta-lactamase superfamily.</text>
</comment>
<gene>
    <name evidence="7" type="ORF">G7Y89_g5011</name>
</gene>
<reference evidence="7 8" key="1">
    <citation type="submission" date="2020-03" db="EMBL/GenBank/DDBJ databases">
        <title>Draft Genome Sequence of Cudoniella acicularis.</title>
        <authorList>
            <person name="Buettner E."/>
            <person name="Kellner H."/>
        </authorList>
    </citation>
    <scope>NUCLEOTIDE SEQUENCE [LARGE SCALE GENOMIC DNA]</scope>
    <source>
        <strain evidence="7 8">DSM 108380</strain>
    </source>
</reference>
<dbReference type="GO" id="GO:0016787">
    <property type="term" value="F:hydrolase activity"/>
    <property type="evidence" value="ECO:0007669"/>
    <property type="project" value="UniProtKB-KW"/>
</dbReference>
<evidence type="ECO:0000313" key="8">
    <source>
        <dbReference type="Proteomes" id="UP000566819"/>
    </source>
</evidence>
<dbReference type="OrthoDB" id="10250730at2759"/>
<organism evidence="7 8">
    <name type="scientific">Cudoniella acicularis</name>
    <dbReference type="NCBI Taxonomy" id="354080"/>
    <lineage>
        <taxon>Eukaryota</taxon>
        <taxon>Fungi</taxon>
        <taxon>Dikarya</taxon>
        <taxon>Ascomycota</taxon>
        <taxon>Pezizomycotina</taxon>
        <taxon>Leotiomycetes</taxon>
        <taxon>Helotiales</taxon>
        <taxon>Tricladiaceae</taxon>
        <taxon>Cudoniella</taxon>
    </lineage>
</organism>
<dbReference type="PANTHER" id="PTHR42978:SF2">
    <property type="entry name" value="102 KBASES UNSTABLE REGION: FROM 1 TO 119443"/>
    <property type="match status" value="1"/>
</dbReference>
<evidence type="ECO:0000256" key="4">
    <source>
        <dbReference type="ARBA" id="ARBA00022801"/>
    </source>
</evidence>
<feature type="domain" description="Metallo-beta-lactamase" evidence="6">
    <location>
        <begin position="66"/>
        <end position="164"/>
    </location>
</feature>
<dbReference type="InterPro" id="IPR051013">
    <property type="entry name" value="MBL_superfamily_lactonases"/>
</dbReference>
<dbReference type="EMBL" id="JAAMPI010000288">
    <property type="protein sequence ID" value="KAF4633111.1"/>
    <property type="molecule type" value="Genomic_DNA"/>
</dbReference>
<accession>A0A8H4RQD1</accession>
<evidence type="ECO:0000256" key="3">
    <source>
        <dbReference type="ARBA" id="ARBA00022723"/>
    </source>
</evidence>
<dbReference type="SUPFAM" id="SSF56281">
    <property type="entry name" value="Metallo-hydrolase/oxidoreductase"/>
    <property type="match status" value="1"/>
</dbReference>
<evidence type="ECO:0000256" key="5">
    <source>
        <dbReference type="ARBA" id="ARBA00022833"/>
    </source>
</evidence>
<name>A0A8H4RQD1_9HELO</name>
<dbReference type="AlphaFoldDB" id="A0A8H4RQD1"/>
<dbReference type="CDD" id="cd07730">
    <property type="entry name" value="metallo-hydrolase-like_MBL-fold"/>
    <property type="match status" value="1"/>
</dbReference>
<protein>
    <recommendedName>
        <fullName evidence="6">Metallo-beta-lactamase domain-containing protein</fullName>
    </recommendedName>
</protein>
<evidence type="ECO:0000256" key="2">
    <source>
        <dbReference type="ARBA" id="ARBA00007749"/>
    </source>
</evidence>
<keyword evidence="4" id="KW-0378">Hydrolase</keyword>
<sequence>MALESLPKLARDQNYVTVHALSAGFLTLPEHLFVQPSVEGNRNTVPSLSFLIQHKEANSGKLSRIVFDLGLRRNLNKYPEGLKAHLKSRQPLTTSPDVSESLKLGGTSPDDIDFVILSHVHWDHIGTPSDFTKSHFIVGNGSLELLRSGADPATTGSHSYYEADLLPPERTTELPKAEHSTSEATAHHGGKDVLANAVWQKLGPLPNVIDVFSDGSLYLVDSPGHLQGHLNILARTGPQIWVYLAGDACHDRRLLRKELQIGTWTNEKGDICCIHVDRAATEVTMEIIAGLEKLTDDRVEVILAHDIEWVSNAANKRRFWPGTL</sequence>
<comment type="caution">
    <text evidence="7">The sequence shown here is derived from an EMBL/GenBank/DDBJ whole genome shotgun (WGS) entry which is preliminary data.</text>
</comment>
<keyword evidence="5" id="KW-0862">Zinc</keyword>
<dbReference type="InterPro" id="IPR036866">
    <property type="entry name" value="RibonucZ/Hydroxyglut_hydro"/>
</dbReference>
<proteinExistence type="inferred from homology"/>
<dbReference type="Proteomes" id="UP000566819">
    <property type="component" value="Unassembled WGS sequence"/>
</dbReference>
<evidence type="ECO:0000259" key="6">
    <source>
        <dbReference type="Pfam" id="PF00753"/>
    </source>
</evidence>
<dbReference type="Pfam" id="PF00753">
    <property type="entry name" value="Lactamase_B"/>
    <property type="match status" value="1"/>
</dbReference>
<comment type="cofactor">
    <cofactor evidence="1">
        <name>Zn(2+)</name>
        <dbReference type="ChEBI" id="CHEBI:29105"/>
    </cofactor>
</comment>
<keyword evidence="8" id="KW-1185">Reference proteome</keyword>